<evidence type="ECO:0000259" key="3">
    <source>
        <dbReference type="Pfam" id="PF09917"/>
    </source>
</evidence>
<protein>
    <recommendedName>
        <fullName evidence="3">DUF2147 domain-containing protein</fullName>
    </recommendedName>
</protein>
<name>A0A699GHD6_TANCI</name>
<gene>
    <name evidence="4" type="ORF">Tci_000620</name>
</gene>
<feature type="compositionally biased region" description="Gly residues" evidence="1">
    <location>
        <begin position="1183"/>
        <end position="1193"/>
    </location>
</feature>
<evidence type="ECO:0000313" key="4">
    <source>
        <dbReference type="EMBL" id="GEU28642.1"/>
    </source>
</evidence>
<organism evidence="4">
    <name type="scientific">Tanacetum cinerariifolium</name>
    <name type="common">Dalmatian daisy</name>
    <name type="synonym">Chrysanthemum cinerariifolium</name>
    <dbReference type="NCBI Taxonomy" id="118510"/>
    <lineage>
        <taxon>Eukaryota</taxon>
        <taxon>Viridiplantae</taxon>
        <taxon>Streptophyta</taxon>
        <taxon>Embryophyta</taxon>
        <taxon>Tracheophyta</taxon>
        <taxon>Spermatophyta</taxon>
        <taxon>Magnoliopsida</taxon>
        <taxon>eudicotyledons</taxon>
        <taxon>Gunneridae</taxon>
        <taxon>Pentapetalae</taxon>
        <taxon>asterids</taxon>
        <taxon>campanulids</taxon>
        <taxon>Asterales</taxon>
        <taxon>Asteraceae</taxon>
        <taxon>Asteroideae</taxon>
        <taxon>Anthemideae</taxon>
        <taxon>Anthemidinae</taxon>
        <taxon>Tanacetum</taxon>
    </lineage>
</organism>
<proteinExistence type="predicted"/>
<sequence>MKLLAAAAAALLTLAPAFAADLTSPVGLWQNIDDETGKPKALIRITDTGGALQGQIEKLFREPGEEQNPTCVKCEGAKKDQPITGMVILSGLKKDGDEYTGGEILDPAKGKRGDEHAAAFRCPRQRVVPRHRVIAAHALRGLARPDLGGVVGALVDVEHRVDGDVMGIVEDVPLVAPDPALGNAERGREFFIDHVRHARLQHRMVAHPAADQLFEPRPGIGGNDQRAVHQHGVAAAAHIVLEFLAPRFVQLFPGRVEKHDGGVLLEVAIEHLGPVGVHHLERMQLAQLFQAVARDRDVFVVVLAGHGKDQDLVLVVGAAGCGKQQAAKYTRFCGGDTMRSDENISDTGGLGCGRAGRAWHLPAAAAHHALFAAGVRVLCARIDAHAPLAADQPGVRQVPAQLRERPRHAAARQGLDFDFHVGVAGLFDVALAAPAGTASDAGGNRRVRDRVSRALRADHGAGERSGLNGWRGMLAQMPVQAVGKALAVALAECGRAARVDAAAAQLVHEGAHGQHLRDVVIGVELAARIERVAAFFKSASQVPQFAVGVGARRRDAEVAVRGRRGHAAARRALQKALLDQVRFQHVLDGVGRFADGRRQVADAHRAAAELVQHRFEQLAVHDVEADRIHVEHDQRSVGRGLGDVAIAFHFRVIAHAAQQAVGDTGRAARAAGDFHRAFGVDIGLEQRGAAGDDLGQFLGVIKLEAGDDAEAVAQRIGQHAGARGGAYQRERLQVELDGTGGRAFADHDVDLVVLERRVQDFLDHGRQPVDLVDEQHIVRFQVGQNRRQVAGAFQHRARRLAQVDAHLARDDVGQRGLAKARWAEQQGMVERLLAVARGSDKNFELVADLGLPDIFIEELGTQGAFDRLFVGRRGRRVDNALFGEAVGLDAHALLDRGNCTTSDSTLPSAISRFQVRNDSFARWSSAERSGFGSGQAFEAESKTSVHQFSMSPCFLLSSSISAHSDARQAESFLPVSTVAPMACAPCAIKGPRRLANVALCPIKSSTMTQCRPDRALPPKSACRAIGQSRSRQSERQQRVEDVRLRIGRGVRAAGAQVRAQLAFELEQQSLGGFLADAGHLDQAARFLQRDRVRQVGNRHAGEDRQRGARTDAGDLDQLAEHGAFLGIAKAEQQVGILADRLVREQHHFFTHAGQVVEGGDKLTDQAAAFHAQARQGTARRRGASGGGLDAGAGDQGQRFAAVGMADGDAERIGSVGAGQAGQRQQARDHVLHLRLDGASGTDHGLLDLGGRIFGHRQVGRHQRANGGAPRLAQQQGRLRVDVDEHLFDGCAFGLVNTGDLRHAVQDHLEADRQVALAAFDGAGSDIAQFAALLVDDAKAGGAQAGVDAENNHGGDCTMANSRKRSTMSHSCKAGMTKKP</sequence>
<feature type="region of interest" description="Disordered" evidence="1">
    <location>
        <begin position="1353"/>
        <end position="1379"/>
    </location>
</feature>
<dbReference type="Gene3D" id="2.40.128.520">
    <property type="match status" value="1"/>
</dbReference>
<feature type="chain" id="PRO_5025590518" description="DUF2147 domain-containing protein" evidence="2">
    <location>
        <begin position="20"/>
        <end position="1379"/>
    </location>
</feature>
<dbReference type="PANTHER" id="PTHR36919:SF3">
    <property type="entry name" value="BLL5882 PROTEIN"/>
    <property type="match status" value="1"/>
</dbReference>
<evidence type="ECO:0000256" key="2">
    <source>
        <dbReference type="SAM" id="SignalP"/>
    </source>
</evidence>
<feature type="domain" description="DUF2147" evidence="3">
    <location>
        <begin position="27"/>
        <end position="111"/>
    </location>
</feature>
<reference evidence="4" key="1">
    <citation type="journal article" date="2019" name="Sci. Rep.">
        <title>Draft genome of Tanacetum cinerariifolium, the natural source of mosquito coil.</title>
        <authorList>
            <person name="Yamashiro T."/>
            <person name="Shiraishi A."/>
            <person name="Satake H."/>
            <person name="Nakayama K."/>
        </authorList>
    </citation>
    <scope>NUCLEOTIDE SEQUENCE</scope>
</reference>
<feature type="signal peptide" evidence="2">
    <location>
        <begin position="1"/>
        <end position="19"/>
    </location>
</feature>
<dbReference type="EMBL" id="BKCJ010000012">
    <property type="protein sequence ID" value="GEU28642.1"/>
    <property type="molecule type" value="Genomic_DNA"/>
</dbReference>
<keyword evidence="2" id="KW-0732">Signal</keyword>
<dbReference type="PANTHER" id="PTHR36919">
    <property type="entry name" value="BLR1215 PROTEIN"/>
    <property type="match status" value="1"/>
</dbReference>
<evidence type="ECO:0000256" key="1">
    <source>
        <dbReference type="SAM" id="MobiDB-lite"/>
    </source>
</evidence>
<comment type="caution">
    <text evidence="4">The sequence shown here is derived from an EMBL/GenBank/DDBJ whole genome shotgun (WGS) entry which is preliminary data.</text>
</comment>
<dbReference type="Pfam" id="PF09917">
    <property type="entry name" value="DUF2147"/>
    <property type="match status" value="1"/>
</dbReference>
<feature type="region of interest" description="Disordered" evidence="1">
    <location>
        <begin position="1173"/>
        <end position="1193"/>
    </location>
</feature>
<dbReference type="InterPro" id="IPR019223">
    <property type="entry name" value="DUF2147"/>
</dbReference>
<accession>A0A699GHD6</accession>